<feature type="domain" description="CAAX prenyl protease 2/Lysostaphin resistance protein A-like" evidence="2">
    <location>
        <begin position="118"/>
        <end position="209"/>
    </location>
</feature>
<evidence type="ECO:0000259" key="2">
    <source>
        <dbReference type="Pfam" id="PF02517"/>
    </source>
</evidence>
<feature type="transmembrane region" description="Helical" evidence="1">
    <location>
        <begin position="41"/>
        <end position="58"/>
    </location>
</feature>
<feature type="transmembrane region" description="Helical" evidence="1">
    <location>
        <begin position="248"/>
        <end position="268"/>
    </location>
</feature>
<dbReference type="GO" id="GO:0080120">
    <property type="term" value="P:CAAX-box protein maturation"/>
    <property type="evidence" value="ECO:0007669"/>
    <property type="project" value="UniProtKB-ARBA"/>
</dbReference>
<keyword evidence="4" id="KW-1185">Reference proteome</keyword>
<dbReference type="RefSeq" id="WP_110370359.1">
    <property type="nucleotide sequence ID" value="NZ_QJJX01000024.1"/>
</dbReference>
<keyword evidence="1" id="KW-0812">Transmembrane</keyword>
<sequence length="284" mass="31410">MAIISKDNTLEWVAYLVIGYLGLGFLPGICLILLDNDFSSFIKFPLALLASGATLYAFKKYLGWYVEDGARLSAFGQIHKVGVGWLVSALYLFTILICLFATRHYSVAHLNFNLDHQLSWLSIFLLAAVIEEITARGILFRLITEKWNVVAGLVVSSIIFGFVHLFNPNATALSCVRIAITGGWLCAIAYAYHRTLWVPIGIHWAWNFIQSNIFEHSVPGSALNTPPILILTSNGVKFPDGIEFDTEASILSTAIGVAISAVYTILYFKKKTRIKTGEDVAPVF</sequence>
<evidence type="ECO:0000313" key="3">
    <source>
        <dbReference type="EMBL" id="PXX21074.1"/>
    </source>
</evidence>
<evidence type="ECO:0000313" key="4">
    <source>
        <dbReference type="Proteomes" id="UP000248314"/>
    </source>
</evidence>
<dbReference type="InterPro" id="IPR003675">
    <property type="entry name" value="Rce1/LyrA-like_dom"/>
</dbReference>
<dbReference type="PANTHER" id="PTHR39430:SF1">
    <property type="entry name" value="PROTEASE"/>
    <property type="match status" value="1"/>
</dbReference>
<dbReference type="Pfam" id="PF02517">
    <property type="entry name" value="Rce1-like"/>
    <property type="match status" value="1"/>
</dbReference>
<dbReference type="EMBL" id="QJJX01000024">
    <property type="protein sequence ID" value="PXX21074.1"/>
    <property type="molecule type" value="Genomic_DNA"/>
</dbReference>
<keyword evidence="1" id="KW-1133">Transmembrane helix</keyword>
<comment type="caution">
    <text evidence="3">The sequence shown here is derived from an EMBL/GenBank/DDBJ whole genome shotgun (WGS) entry which is preliminary data.</text>
</comment>
<feature type="transmembrane region" description="Helical" evidence="1">
    <location>
        <begin position="123"/>
        <end position="143"/>
    </location>
</feature>
<accession>A0A318HRG2</accession>
<dbReference type="AlphaFoldDB" id="A0A318HRG2"/>
<reference evidence="3 4" key="1">
    <citation type="submission" date="2018-05" db="EMBL/GenBank/DDBJ databases">
        <title>Genomic Encyclopedia of Type Strains, Phase I: the one thousand microbial genomes (KMG-I) project.</title>
        <authorList>
            <person name="Kyrpides N."/>
        </authorList>
    </citation>
    <scope>NUCLEOTIDE SEQUENCE [LARGE SCALE GENOMIC DNA]</scope>
    <source>
        <strain evidence="3 4">DSM 15611</strain>
    </source>
</reference>
<feature type="transmembrane region" description="Helical" evidence="1">
    <location>
        <begin position="12"/>
        <end position="34"/>
    </location>
</feature>
<dbReference type="STRING" id="1122991.GCA_000613445_01672"/>
<proteinExistence type="predicted"/>
<keyword evidence="1" id="KW-0472">Membrane</keyword>
<feature type="transmembrane region" description="Helical" evidence="1">
    <location>
        <begin position="149"/>
        <end position="167"/>
    </location>
</feature>
<organism evidence="3 4">
    <name type="scientific">Hoylesella shahii DSM 15611 = JCM 12083</name>
    <dbReference type="NCBI Taxonomy" id="1122991"/>
    <lineage>
        <taxon>Bacteria</taxon>
        <taxon>Pseudomonadati</taxon>
        <taxon>Bacteroidota</taxon>
        <taxon>Bacteroidia</taxon>
        <taxon>Bacteroidales</taxon>
        <taxon>Prevotellaceae</taxon>
        <taxon>Hoylesella</taxon>
    </lineage>
</organism>
<dbReference type="GO" id="GO:0004175">
    <property type="term" value="F:endopeptidase activity"/>
    <property type="evidence" value="ECO:0007669"/>
    <property type="project" value="UniProtKB-ARBA"/>
</dbReference>
<dbReference type="Proteomes" id="UP000248314">
    <property type="component" value="Unassembled WGS sequence"/>
</dbReference>
<dbReference type="PANTHER" id="PTHR39430">
    <property type="entry name" value="MEMBRANE-ASSOCIATED PROTEASE-RELATED"/>
    <property type="match status" value="1"/>
</dbReference>
<gene>
    <name evidence="3" type="ORF">EJ73_01969</name>
</gene>
<feature type="transmembrane region" description="Helical" evidence="1">
    <location>
        <begin position="78"/>
        <end position="102"/>
    </location>
</feature>
<evidence type="ECO:0000256" key="1">
    <source>
        <dbReference type="SAM" id="Phobius"/>
    </source>
</evidence>
<name>A0A318HRG2_9BACT</name>
<protein>
    <recommendedName>
        <fullName evidence="2">CAAX prenyl protease 2/Lysostaphin resistance protein A-like domain-containing protein</fullName>
    </recommendedName>
</protein>